<dbReference type="Proteomes" id="UP000481252">
    <property type="component" value="Unassembled WGS sequence"/>
</dbReference>
<gene>
    <name evidence="1" type="ORF">G6N74_20705</name>
</gene>
<name>A0A7C9R9W6_9HYPH</name>
<dbReference type="AlphaFoldDB" id="A0A7C9R9W6"/>
<organism evidence="1 2">
    <name type="scientific">Mesorhizobium zhangyense</name>
    <dbReference type="NCBI Taxonomy" id="1776730"/>
    <lineage>
        <taxon>Bacteria</taxon>
        <taxon>Pseudomonadati</taxon>
        <taxon>Pseudomonadota</taxon>
        <taxon>Alphaproteobacteria</taxon>
        <taxon>Hyphomicrobiales</taxon>
        <taxon>Phyllobacteriaceae</taxon>
        <taxon>Mesorhizobium</taxon>
    </lineage>
</organism>
<sequence length="59" mass="6306">MPQLHARGVELVVELLDAAEHLEKIPAAEVKKLLRETSLVLGDLLARDIPRPVGDAAAG</sequence>
<dbReference type="RefSeq" id="WP_165119922.1">
    <property type="nucleotide sequence ID" value="NZ_JAAKZG010000010.1"/>
</dbReference>
<protein>
    <submittedName>
        <fullName evidence="1">Uncharacterized protein</fullName>
    </submittedName>
</protein>
<evidence type="ECO:0000313" key="1">
    <source>
        <dbReference type="EMBL" id="NGN43496.1"/>
    </source>
</evidence>
<dbReference type="EMBL" id="JAAKZG010000010">
    <property type="protein sequence ID" value="NGN43496.1"/>
    <property type="molecule type" value="Genomic_DNA"/>
</dbReference>
<evidence type="ECO:0000313" key="2">
    <source>
        <dbReference type="Proteomes" id="UP000481252"/>
    </source>
</evidence>
<comment type="caution">
    <text evidence="1">The sequence shown here is derived from an EMBL/GenBank/DDBJ whole genome shotgun (WGS) entry which is preliminary data.</text>
</comment>
<accession>A0A7C9R9W6</accession>
<proteinExistence type="predicted"/>
<keyword evidence="2" id="KW-1185">Reference proteome</keyword>
<reference evidence="1 2" key="1">
    <citation type="submission" date="2020-02" db="EMBL/GenBank/DDBJ databases">
        <title>Genome sequence of the type strain CGMCC 1.15528 of Mesorhizobium zhangyense.</title>
        <authorList>
            <person name="Gao J."/>
            <person name="Sun J."/>
        </authorList>
    </citation>
    <scope>NUCLEOTIDE SEQUENCE [LARGE SCALE GENOMIC DNA]</scope>
    <source>
        <strain evidence="1 2">CGMCC 1.15528</strain>
    </source>
</reference>